<feature type="signal peptide" evidence="12">
    <location>
        <begin position="1"/>
        <end position="20"/>
    </location>
</feature>
<accession>A0A1I0VBZ2</accession>
<evidence type="ECO:0000256" key="8">
    <source>
        <dbReference type="ARBA" id="ARBA00023170"/>
    </source>
</evidence>
<evidence type="ECO:0000256" key="11">
    <source>
        <dbReference type="RuleBase" id="RU003357"/>
    </source>
</evidence>
<keyword evidence="9 10" id="KW-0998">Cell outer membrane</keyword>
<dbReference type="InterPro" id="IPR012910">
    <property type="entry name" value="Plug_dom"/>
</dbReference>
<evidence type="ECO:0000256" key="3">
    <source>
        <dbReference type="ARBA" id="ARBA00022452"/>
    </source>
</evidence>
<evidence type="ECO:0000259" key="14">
    <source>
        <dbReference type="Pfam" id="PF07715"/>
    </source>
</evidence>
<dbReference type="AlphaFoldDB" id="A0A1I0VBZ2"/>
<keyword evidence="4 10" id="KW-0812">Transmembrane</keyword>
<dbReference type="InterPro" id="IPR000531">
    <property type="entry name" value="Beta-barrel_TonB"/>
</dbReference>
<sequence>MTLRKYILFFSILVCQLVLAQNDTITNLKEVVVSDTYLKTNNKSQSIQVLSDSIISKNQSSLTNLLNYNSTIYFKEYGRGMLSTVSFRGTTSAQTAVIWNGININSQLNGSTDFNTITANDYSSISVKAGGGSVIYGSGAVGGSVHLNNNLSFKKQFTNNLQLSYGSFDTSGINYKTLLSNEKWSAQIGFSYNASKNEYPYIKLFTWKGEQRKNLNGEYLNTSLNANIGYKINSSNLIKFYSQTSNTDRHLSLVSESDTKTKYVNSFSRNLLEYDGNFDKFSANLKSAYIVEEYQYFGNIESDYFSFGKSESAIAKLDLSYQLLKSLKINTIIDYSQTRGFGTSFGNNIRKIGSAAVLVKQQVGKKWQNEFGIRQEITDNYKSPLLFSAGTSCFLNNWYTVKINLSRNYRIPTFNDLYWEGTSDQGNPDLKVESSYQAEVGNVFSFQKIKLSQTFYYNKIKDLISWKPGDNGGWTPQNTNKVAAYGSETVLGWANNFGKHFLSINGTYAYTISQDEETKKQLFFVPFHKATGSVAYSYRKFAINYQFLYNGFVYTRSDNDPKQIIKSYKVSNAGIDYDFKFLNSSKLGFQVLNLLNEKYQSLEDRPLPGRNFNLYITLKF</sequence>
<keyword evidence="6 11" id="KW-0798">TonB box</keyword>
<dbReference type="OrthoDB" id="9762903at2"/>
<dbReference type="RefSeq" id="WP_091473173.1">
    <property type="nucleotide sequence ID" value="NZ_FOJT01000001.1"/>
</dbReference>
<keyword evidence="2 10" id="KW-0813">Transport</keyword>
<gene>
    <name evidence="15" type="ORF">SAMN05660845_0292</name>
</gene>
<dbReference type="Proteomes" id="UP000199604">
    <property type="component" value="Unassembled WGS sequence"/>
</dbReference>
<evidence type="ECO:0000256" key="1">
    <source>
        <dbReference type="ARBA" id="ARBA00004571"/>
    </source>
</evidence>
<dbReference type="GO" id="GO:0009279">
    <property type="term" value="C:cell outer membrane"/>
    <property type="evidence" value="ECO:0007669"/>
    <property type="project" value="UniProtKB-SubCell"/>
</dbReference>
<evidence type="ECO:0000256" key="5">
    <source>
        <dbReference type="ARBA" id="ARBA00022729"/>
    </source>
</evidence>
<dbReference type="PANTHER" id="PTHR30069">
    <property type="entry name" value="TONB-DEPENDENT OUTER MEMBRANE RECEPTOR"/>
    <property type="match status" value="1"/>
</dbReference>
<dbReference type="PROSITE" id="PS52016">
    <property type="entry name" value="TONB_DEPENDENT_REC_3"/>
    <property type="match status" value="1"/>
</dbReference>
<dbReference type="PANTHER" id="PTHR30069:SF29">
    <property type="entry name" value="HEMOGLOBIN AND HEMOGLOBIN-HAPTOGLOBIN-BINDING PROTEIN 1-RELATED"/>
    <property type="match status" value="1"/>
</dbReference>
<evidence type="ECO:0000313" key="16">
    <source>
        <dbReference type="Proteomes" id="UP000199604"/>
    </source>
</evidence>
<evidence type="ECO:0000256" key="4">
    <source>
        <dbReference type="ARBA" id="ARBA00022692"/>
    </source>
</evidence>
<keyword evidence="8" id="KW-0675">Receptor</keyword>
<dbReference type="Pfam" id="PF07715">
    <property type="entry name" value="Plug"/>
    <property type="match status" value="1"/>
</dbReference>
<dbReference type="SUPFAM" id="SSF56935">
    <property type="entry name" value="Porins"/>
    <property type="match status" value="1"/>
</dbReference>
<evidence type="ECO:0000256" key="12">
    <source>
        <dbReference type="SAM" id="SignalP"/>
    </source>
</evidence>
<comment type="subcellular location">
    <subcellularLocation>
        <location evidence="1 10">Cell outer membrane</location>
        <topology evidence="1 10">Multi-pass membrane protein</topology>
    </subcellularLocation>
</comment>
<dbReference type="EMBL" id="FOJT01000001">
    <property type="protein sequence ID" value="SFA73530.1"/>
    <property type="molecule type" value="Genomic_DNA"/>
</dbReference>
<dbReference type="Gene3D" id="2.170.130.10">
    <property type="entry name" value="TonB-dependent receptor, plug domain"/>
    <property type="match status" value="1"/>
</dbReference>
<dbReference type="InterPro" id="IPR036942">
    <property type="entry name" value="Beta-barrel_TonB_sf"/>
</dbReference>
<dbReference type="STRING" id="498292.SAMN05660845_0292"/>
<feature type="chain" id="PRO_5011549037" evidence="12">
    <location>
        <begin position="21"/>
        <end position="620"/>
    </location>
</feature>
<feature type="domain" description="TonB-dependent receptor-like beta-barrel" evidence="13">
    <location>
        <begin position="217"/>
        <end position="594"/>
    </location>
</feature>
<dbReference type="GO" id="GO:0015344">
    <property type="term" value="F:siderophore uptake transmembrane transporter activity"/>
    <property type="evidence" value="ECO:0007669"/>
    <property type="project" value="TreeGrafter"/>
</dbReference>
<dbReference type="Gene3D" id="2.40.170.20">
    <property type="entry name" value="TonB-dependent receptor, beta-barrel domain"/>
    <property type="match status" value="1"/>
</dbReference>
<keyword evidence="7 10" id="KW-0472">Membrane</keyword>
<proteinExistence type="inferred from homology"/>
<keyword evidence="5 12" id="KW-0732">Signal</keyword>
<evidence type="ECO:0000313" key="15">
    <source>
        <dbReference type="EMBL" id="SFA73530.1"/>
    </source>
</evidence>
<comment type="similarity">
    <text evidence="10 11">Belongs to the TonB-dependent receptor family.</text>
</comment>
<evidence type="ECO:0000256" key="10">
    <source>
        <dbReference type="PROSITE-ProRule" id="PRU01360"/>
    </source>
</evidence>
<feature type="domain" description="TonB-dependent receptor plug" evidence="14">
    <location>
        <begin position="42"/>
        <end position="143"/>
    </location>
</feature>
<evidence type="ECO:0000259" key="13">
    <source>
        <dbReference type="Pfam" id="PF00593"/>
    </source>
</evidence>
<evidence type="ECO:0000256" key="6">
    <source>
        <dbReference type="ARBA" id="ARBA00023077"/>
    </source>
</evidence>
<dbReference type="InterPro" id="IPR039426">
    <property type="entry name" value="TonB-dep_rcpt-like"/>
</dbReference>
<evidence type="ECO:0000256" key="7">
    <source>
        <dbReference type="ARBA" id="ARBA00023136"/>
    </source>
</evidence>
<keyword evidence="16" id="KW-1185">Reference proteome</keyword>
<keyword evidence="3 10" id="KW-1134">Transmembrane beta strand</keyword>
<reference evidence="16" key="1">
    <citation type="submission" date="2016-10" db="EMBL/GenBank/DDBJ databases">
        <authorList>
            <person name="Varghese N."/>
            <person name="Submissions S."/>
        </authorList>
    </citation>
    <scope>NUCLEOTIDE SEQUENCE [LARGE SCALE GENOMIC DNA]</scope>
    <source>
        <strain evidence="16">DSM 21789</strain>
    </source>
</reference>
<evidence type="ECO:0000256" key="2">
    <source>
        <dbReference type="ARBA" id="ARBA00022448"/>
    </source>
</evidence>
<protein>
    <submittedName>
        <fullName evidence="15">Iron complex outermembrane recepter protein</fullName>
    </submittedName>
</protein>
<dbReference type="InterPro" id="IPR037066">
    <property type="entry name" value="Plug_dom_sf"/>
</dbReference>
<dbReference type="GO" id="GO:0044718">
    <property type="term" value="P:siderophore transmembrane transport"/>
    <property type="evidence" value="ECO:0007669"/>
    <property type="project" value="TreeGrafter"/>
</dbReference>
<organism evidence="15 16">
    <name type="scientific">Flavobacterium swingsii</name>
    <dbReference type="NCBI Taxonomy" id="498292"/>
    <lineage>
        <taxon>Bacteria</taxon>
        <taxon>Pseudomonadati</taxon>
        <taxon>Bacteroidota</taxon>
        <taxon>Flavobacteriia</taxon>
        <taxon>Flavobacteriales</taxon>
        <taxon>Flavobacteriaceae</taxon>
        <taxon>Flavobacterium</taxon>
    </lineage>
</organism>
<dbReference type="Pfam" id="PF00593">
    <property type="entry name" value="TonB_dep_Rec_b-barrel"/>
    <property type="match status" value="1"/>
</dbReference>
<evidence type="ECO:0000256" key="9">
    <source>
        <dbReference type="ARBA" id="ARBA00023237"/>
    </source>
</evidence>
<name>A0A1I0VBZ2_9FLAO</name>